<feature type="region of interest" description="Disordered" evidence="1">
    <location>
        <begin position="379"/>
        <end position="482"/>
    </location>
</feature>
<evidence type="ECO:0000313" key="3">
    <source>
        <dbReference type="Proteomes" id="UP000001072"/>
    </source>
</evidence>
<accession>F4SAG5</accession>
<dbReference type="GeneID" id="18931227"/>
<sequence length="482" mass="52990">MSNHQTPVPNDSDVPAVQGHMNALFDEPSNKTGDDAPATCSQQNPLYRIGTVPRIQFDQRNEMIVQVKFKIHTEMEVAAEQPTLIKVASRTRKSAASAAVRYNLIESKMFNQGNVIDLVKCLFGKSLNDFKGMCGDICEEYEPGMRHMVLKSDLAPRLRWMGQVGREKVFLVDCLTWQSFVDLLAKATKHKGSVTIYTENPKEQAKKVAQTSAAKQFIASASGSTGADAQVGELTKELEDARKRIALHELTAQIFHEQSQKGTSGDGAILVCPWDPSFQYRMTWNGAWVWAKGVQAGMATREIPPRTYEYLAIIKKSRVFHKGLKVDDRVKMQSSHLNLDLSPTFKKSGGSTENFFESPARLLFQKASSSKRSAIFADIGRSEDKQGQGQEDKKKIKLEPTSPSGVGKGITIVLSSDPVEPTKGTSSQNFKIHIKDEPGLHSHSGFGQGLSFGLSSGPGNTHALQSIKKEDTYDAGTSSYSS</sequence>
<evidence type="ECO:0000256" key="1">
    <source>
        <dbReference type="SAM" id="MobiDB-lite"/>
    </source>
</evidence>
<dbReference type="InParanoid" id="F4SAG5"/>
<dbReference type="RefSeq" id="XP_007418374.1">
    <property type="nucleotide sequence ID" value="XM_007418312.1"/>
</dbReference>
<dbReference type="VEuPathDB" id="FungiDB:MELLADRAFT_69370"/>
<dbReference type="OrthoDB" id="10379948at2759"/>
<evidence type="ECO:0000313" key="2">
    <source>
        <dbReference type="EMBL" id="EGF98361.1"/>
    </source>
</evidence>
<reference evidence="3" key="1">
    <citation type="journal article" date="2011" name="Proc. Natl. Acad. Sci. U.S.A.">
        <title>Obligate biotrophy features unraveled by the genomic analysis of rust fungi.</title>
        <authorList>
            <person name="Duplessis S."/>
            <person name="Cuomo C.A."/>
            <person name="Lin Y.-C."/>
            <person name="Aerts A."/>
            <person name="Tisserant E."/>
            <person name="Veneault-Fourrey C."/>
            <person name="Joly D.L."/>
            <person name="Hacquard S."/>
            <person name="Amselem J."/>
            <person name="Cantarel B.L."/>
            <person name="Chiu R."/>
            <person name="Coutinho P.M."/>
            <person name="Feau N."/>
            <person name="Field M."/>
            <person name="Frey P."/>
            <person name="Gelhaye E."/>
            <person name="Goldberg J."/>
            <person name="Grabherr M.G."/>
            <person name="Kodira C.D."/>
            <person name="Kohler A."/>
            <person name="Kuees U."/>
            <person name="Lindquist E.A."/>
            <person name="Lucas S.M."/>
            <person name="Mago R."/>
            <person name="Mauceli E."/>
            <person name="Morin E."/>
            <person name="Murat C."/>
            <person name="Pangilinan J.L."/>
            <person name="Park R."/>
            <person name="Pearson M."/>
            <person name="Quesneville H."/>
            <person name="Rouhier N."/>
            <person name="Sakthikumar S."/>
            <person name="Salamov A.A."/>
            <person name="Schmutz J."/>
            <person name="Selles B."/>
            <person name="Shapiro H."/>
            <person name="Tanguay P."/>
            <person name="Tuskan G.A."/>
            <person name="Henrissat B."/>
            <person name="Van de Peer Y."/>
            <person name="Rouze P."/>
            <person name="Ellis J.G."/>
            <person name="Dodds P.N."/>
            <person name="Schein J.E."/>
            <person name="Zhong S."/>
            <person name="Hamelin R.C."/>
            <person name="Grigoriev I.V."/>
            <person name="Szabo L.J."/>
            <person name="Martin F."/>
        </authorList>
    </citation>
    <scope>NUCLEOTIDE SEQUENCE [LARGE SCALE GENOMIC DNA]</scope>
    <source>
        <strain evidence="3">98AG31 / pathotype 3-4-7</strain>
    </source>
</reference>
<proteinExistence type="predicted"/>
<feature type="compositionally biased region" description="Basic and acidic residues" evidence="1">
    <location>
        <begin position="380"/>
        <end position="398"/>
    </location>
</feature>
<dbReference type="Proteomes" id="UP000001072">
    <property type="component" value="Unassembled WGS sequence"/>
</dbReference>
<organism evidence="3">
    <name type="scientific">Melampsora larici-populina (strain 98AG31 / pathotype 3-4-7)</name>
    <name type="common">Poplar leaf rust fungus</name>
    <dbReference type="NCBI Taxonomy" id="747676"/>
    <lineage>
        <taxon>Eukaryota</taxon>
        <taxon>Fungi</taxon>
        <taxon>Dikarya</taxon>
        <taxon>Basidiomycota</taxon>
        <taxon>Pucciniomycotina</taxon>
        <taxon>Pucciniomycetes</taxon>
        <taxon>Pucciniales</taxon>
        <taxon>Melampsoraceae</taxon>
        <taxon>Melampsora</taxon>
    </lineage>
</organism>
<dbReference type="EMBL" id="GL883178">
    <property type="protein sequence ID" value="EGF98361.1"/>
    <property type="molecule type" value="Genomic_DNA"/>
</dbReference>
<gene>
    <name evidence="2" type="ORF">MELLADRAFT_69370</name>
</gene>
<keyword evidence="3" id="KW-1185">Reference proteome</keyword>
<protein>
    <submittedName>
        <fullName evidence="2">Uncharacterized protein</fullName>
    </submittedName>
</protein>
<dbReference type="KEGG" id="mlr:MELLADRAFT_69370"/>
<name>F4SAG5_MELLP</name>
<dbReference type="HOGENOM" id="CLU_566298_0_0_1"/>
<feature type="compositionally biased region" description="Low complexity" evidence="1">
    <location>
        <begin position="441"/>
        <end position="457"/>
    </location>
</feature>
<dbReference type="AlphaFoldDB" id="F4SAG5"/>